<feature type="region of interest" description="Disordered" evidence="1">
    <location>
        <begin position="225"/>
        <end position="250"/>
    </location>
</feature>
<evidence type="ECO:0000259" key="2">
    <source>
        <dbReference type="SMART" id="SM01043"/>
    </source>
</evidence>
<dbReference type="Gene3D" id="1.10.10.10">
    <property type="entry name" value="Winged helix-like DNA-binding domain superfamily/Winged helix DNA-binding domain"/>
    <property type="match status" value="1"/>
</dbReference>
<evidence type="ECO:0000256" key="1">
    <source>
        <dbReference type="SAM" id="MobiDB-lite"/>
    </source>
</evidence>
<dbReference type="Pfam" id="PF03704">
    <property type="entry name" value="BTAD"/>
    <property type="match status" value="1"/>
</dbReference>
<dbReference type="InterPro" id="IPR051677">
    <property type="entry name" value="AfsR-DnrI-RedD_regulator"/>
</dbReference>
<dbReference type="SUPFAM" id="SSF48452">
    <property type="entry name" value="TPR-like"/>
    <property type="match status" value="1"/>
</dbReference>
<gene>
    <name evidence="3" type="ORF">ACFQV2_12610</name>
</gene>
<comment type="caution">
    <text evidence="3">The sequence shown here is derived from an EMBL/GenBank/DDBJ whole genome shotgun (WGS) entry which is preliminary data.</text>
</comment>
<dbReference type="InterPro" id="IPR005158">
    <property type="entry name" value="BTAD"/>
</dbReference>
<dbReference type="SMART" id="SM01043">
    <property type="entry name" value="BTAD"/>
    <property type="match status" value="1"/>
</dbReference>
<feature type="compositionally biased region" description="Low complexity" evidence="1">
    <location>
        <begin position="239"/>
        <end position="250"/>
    </location>
</feature>
<evidence type="ECO:0000313" key="4">
    <source>
        <dbReference type="Proteomes" id="UP001596512"/>
    </source>
</evidence>
<proteinExistence type="predicted"/>
<feature type="domain" description="Bacterial transcriptional activator" evidence="2">
    <location>
        <begin position="103"/>
        <end position="223"/>
    </location>
</feature>
<organism evidence="3 4">
    <name type="scientific">Actinokineospora soli</name>
    <dbReference type="NCBI Taxonomy" id="1048753"/>
    <lineage>
        <taxon>Bacteria</taxon>
        <taxon>Bacillati</taxon>
        <taxon>Actinomycetota</taxon>
        <taxon>Actinomycetes</taxon>
        <taxon>Pseudonocardiales</taxon>
        <taxon>Pseudonocardiaceae</taxon>
        <taxon>Actinokineospora</taxon>
    </lineage>
</organism>
<reference evidence="4" key="1">
    <citation type="journal article" date="2019" name="Int. J. Syst. Evol. Microbiol.">
        <title>The Global Catalogue of Microorganisms (GCM) 10K type strain sequencing project: providing services to taxonomists for standard genome sequencing and annotation.</title>
        <authorList>
            <consortium name="The Broad Institute Genomics Platform"/>
            <consortium name="The Broad Institute Genome Sequencing Center for Infectious Disease"/>
            <person name="Wu L."/>
            <person name="Ma J."/>
        </authorList>
    </citation>
    <scope>NUCLEOTIDE SEQUENCE [LARGE SCALE GENOMIC DNA]</scope>
    <source>
        <strain evidence="4">JCM 17695</strain>
    </source>
</reference>
<dbReference type="Gene3D" id="1.25.40.10">
    <property type="entry name" value="Tetratricopeptide repeat domain"/>
    <property type="match status" value="1"/>
</dbReference>
<dbReference type="InterPro" id="IPR036388">
    <property type="entry name" value="WH-like_DNA-bd_sf"/>
</dbReference>
<keyword evidence="4" id="KW-1185">Reference proteome</keyword>
<dbReference type="InterPro" id="IPR011990">
    <property type="entry name" value="TPR-like_helical_dom_sf"/>
</dbReference>
<accession>A0ABW2TLX4</accession>
<name>A0ABW2TLX4_9PSEU</name>
<dbReference type="PANTHER" id="PTHR35807">
    <property type="entry name" value="TRANSCRIPTIONAL REGULATOR REDD-RELATED"/>
    <property type="match status" value="1"/>
</dbReference>
<protein>
    <submittedName>
        <fullName evidence="3">BTAD domain-containing putative transcriptional regulator</fullName>
    </submittedName>
</protein>
<dbReference type="EMBL" id="JBHTEY010000004">
    <property type="protein sequence ID" value="MFC7614243.1"/>
    <property type="molecule type" value="Genomic_DNA"/>
</dbReference>
<dbReference type="Proteomes" id="UP001596512">
    <property type="component" value="Unassembled WGS sequence"/>
</dbReference>
<sequence>MQSVTTAPTLAAMLVARLFGEFAVEVDGAPVALPASRKAVALLAWLAVHPGPHPRARLAAGFWPDVVDASARASLRSAVWALRAAGVDLRADRDSVGLADVDTDVRAFDRLVAQGDVAGAERVSRGELLPGVDSEWVLRLREEYEGKRAAVLGVLADRDPAAALDWARQRVALRPLDETAVRALLRLLVAAGDRSAARAAYTRFAHLLRAELGVAPERETALLAGSPPHRACRPKRRPAAWSAATPSWPS</sequence>
<evidence type="ECO:0000313" key="3">
    <source>
        <dbReference type="EMBL" id="MFC7614243.1"/>
    </source>
</evidence>